<dbReference type="Proteomes" id="UP001054945">
    <property type="component" value="Unassembled WGS sequence"/>
</dbReference>
<protein>
    <submittedName>
        <fullName evidence="1">Nucleic-acid-binding protein from transposon X-element</fullName>
    </submittedName>
</protein>
<comment type="caution">
    <text evidence="1">The sequence shown here is derived from an EMBL/GenBank/DDBJ whole genome shotgun (WGS) entry which is preliminary data.</text>
</comment>
<evidence type="ECO:0000313" key="1">
    <source>
        <dbReference type="EMBL" id="GIY27820.1"/>
    </source>
</evidence>
<dbReference type="EMBL" id="BPLR01008860">
    <property type="protein sequence ID" value="GIY27820.1"/>
    <property type="molecule type" value="Genomic_DNA"/>
</dbReference>
<proteinExistence type="predicted"/>
<evidence type="ECO:0000313" key="2">
    <source>
        <dbReference type="Proteomes" id="UP001054945"/>
    </source>
</evidence>
<accession>A0AAV4S2E0</accession>
<organism evidence="1 2">
    <name type="scientific">Caerostris extrusa</name>
    <name type="common">Bark spider</name>
    <name type="synonym">Caerostris bankana</name>
    <dbReference type="NCBI Taxonomy" id="172846"/>
    <lineage>
        <taxon>Eukaryota</taxon>
        <taxon>Metazoa</taxon>
        <taxon>Ecdysozoa</taxon>
        <taxon>Arthropoda</taxon>
        <taxon>Chelicerata</taxon>
        <taxon>Arachnida</taxon>
        <taxon>Araneae</taxon>
        <taxon>Araneomorphae</taxon>
        <taxon>Entelegynae</taxon>
        <taxon>Araneoidea</taxon>
        <taxon>Araneidae</taxon>
        <taxon>Caerostris</taxon>
    </lineage>
</organism>
<gene>
    <name evidence="1" type="primary">ORF1_35</name>
    <name evidence="1" type="ORF">CEXT_610591</name>
</gene>
<sequence>MEAIKTSGFNIIKFIQLSKFNTKPPMPLYVQVANCLNIEVDRNVRYPRFNLKVQEEDSPHPTQCFRCQCFWHSSKAFHLLQKCVKYTGNHAAKDCNPDLEQCILKCANCSEKHAANWRHCPHFPKRK</sequence>
<dbReference type="AlphaFoldDB" id="A0AAV4S2E0"/>
<name>A0AAV4S2E0_CAEEX</name>
<keyword evidence="2" id="KW-1185">Reference proteome</keyword>
<reference evidence="1 2" key="1">
    <citation type="submission" date="2021-06" db="EMBL/GenBank/DDBJ databases">
        <title>Caerostris extrusa draft genome.</title>
        <authorList>
            <person name="Kono N."/>
            <person name="Arakawa K."/>
        </authorList>
    </citation>
    <scope>NUCLEOTIDE SEQUENCE [LARGE SCALE GENOMIC DNA]</scope>
</reference>